<evidence type="ECO:0000313" key="5">
    <source>
        <dbReference type="EMBL" id="SHO80176.1"/>
    </source>
</evidence>
<keyword evidence="5" id="KW-0547">Nucleotide-binding</keyword>
<dbReference type="Gene3D" id="3.40.50.10810">
    <property type="entry name" value="Tandem AAA-ATPase domain"/>
    <property type="match status" value="1"/>
</dbReference>
<dbReference type="GO" id="GO:0005524">
    <property type="term" value="F:ATP binding"/>
    <property type="evidence" value="ECO:0007669"/>
    <property type="project" value="InterPro"/>
</dbReference>
<evidence type="ECO:0000259" key="4">
    <source>
        <dbReference type="PROSITE" id="PS51194"/>
    </source>
</evidence>
<feature type="domain" description="Helicase C-terminal" evidence="4">
    <location>
        <begin position="916"/>
        <end position="1064"/>
    </location>
</feature>
<dbReference type="GO" id="GO:0008270">
    <property type="term" value="F:zinc ion binding"/>
    <property type="evidence" value="ECO:0007669"/>
    <property type="project" value="InterPro"/>
</dbReference>
<dbReference type="InterPro" id="IPR038718">
    <property type="entry name" value="SNF2-like_sf"/>
</dbReference>
<keyword evidence="1" id="KW-0378">Hydrolase</keyword>
<dbReference type="InterPro" id="IPR049730">
    <property type="entry name" value="SNF2/RAD54-like_C"/>
</dbReference>
<sequence length="1075" mass="124220">MRFFNFGVDDIKANFSEDIFIEGEKLFAQNSVLEYDSLGVSRKEIKILSVVEDTQDDTPYEQEVNIYRNNDKIIIDGGCSCETCINCKHIVAVIMQHINDKNEAIATASNISIEIKNDPTININNWVERLILSSEQKIKNDNELFLAYKIVRSSNPNRDDIKCYKTKIIKNGSLGKGTSVDIRSLAYNNYDYSFLTNDDIDILKILNSIAPKHQDTLKLKGKLGRKLLEYMVSTNRCYLDGGEVPLKISKEKEELSFKWKSVDDNNTILISSITDEFILYTTPISLIKSNTIFELSLDYSNSFLRDILTSPKIPNSFLDEVVSKIDTKLPHLDIEPPSHYEIKILEVEPTPRLYITTDEIDGKIEHILQLSFEYEDNKIPYKPLVENKKILKDGYALNIIRDFDSENSSIDELKKIGFSPYYESKNITLSTTQHNMIISLDIWREFLEIGVKILQQKGWIVEFDKEFTLIFEEPDRVVADINNSNNSWLELSFNIEIGDKKIPILSIITSLIRQVNDITKLPKYINIEIAPNHFIKIETSRIEPMLKTIFNLFDTIKDSKKESIEIEQYNMHLIEPFKDSSVEWSGNRELLGLSKRLTNFDGIEEIEAPKNLNASLRDYQQKGLEWLNFLYEYNFSGILADDMGLGKTLQVLSHLQNLKERGKLTKPSLIVMPTSLIGNWKSETKKFTPDLKVLSLYGSNRFELLDEIDEYDIILTTYQLASKDEKIFETIDFLYVILDEAQKIKNPRTKMAIAIKSFNSDYRIAMSGTPIENHLGELWSIFSFLMPGFLSTLTMFKRFYQNPIEKDNLTSRQDILNRKIKPFMLRRTKDSVIDELPDKTEIIKYVEFDEKQSQLYESIRVSMEKEVRELVSKQGLESSHITILDALLKLRQVCCHPKLLKLKQQIDVEVSAKLELFLELIEELLEEGRKILVFSQFTSMLKIIESALIERKVRYSKLVGSTKNRDKVIDDFRSGRSDIFLISLKAGGVGLNLVEADTVIHYDPWWNPATENQATDRAYRIGQTKAVFVYKLIVQNSIEEKIIELQKSKKRLQDNLYDNSNDEKFSSADLLDLLK</sequence>
<evidence type="ECO:0000259" key="3">
    <source>
        <dbReference type="PROSITE" id="PS51192"/>
    </source>
</evidence>
<keyword evidence="5" id="KW-0347">Helicase</keyword>
<keyword evidence="5" id="KW-0067">ATP-binding</keyword>
<evidence type="ECO:0000259" key="2">
    <source>
        <dbReference type="PROSITE" id="PS50966"/>
    </source>
</evidence>
<reference evidence="5" key="1">
    <citation type="submission" date="2016-10" db="EMBL/GenBank/DDBJ databases">
        <authorList>
            <person name="de Groot N.N."/>
        </authorList>
    </citation>
    <scope>NUCLEOTIDE SEQUENCE</scope>
</reference>
<dbReference type="Gene3D" id="3.40.50.300">
    <property type="entry name" value="P-loop containing nucleotide triphosphate hydrolases"/>
    <property type="match status" value="1"/>
</dbReference>
<dbReference type="SUPFAM" id="SSF52540">
    <property type="entry name" value="P-loop containing nucleoside triphosphate hydrolases"/>
    <property type="match status" value="2"/>
</dbReference>
<dbReference type="PROSITE" id="PS51194">
    <property type="entry name" value="HELICASE_CTER"/>
    <property type="match status" value="1"/>
</dbReference>
<dbReference type="CDD" id="cd18012">
    <property type="entry name" value="DEXQc_arch_SWI2_SNF2"/>
    <property type="match status" value="1"/>
</dbReference>
<accession>A0A1W1EH61</accession>
<feature type="domain" description="SWIM-type" evidence="2">
    <location>
        <begin position="62"/>
        <end position="98"/>
    </location>
</feature>
<dbReference type="InterPro" id="IPR000330">
    <property type="entry name" value="SNF2_N"/>
</dbReference>
<dbReference type="PANTHER" id="PTHR10799">
    <property type="entry name" value="SNF2/RAD54 HELICASE FAMILY"/>
    <property type="match status" value="1"/>
</dbReference>
<gene>
    <name evidence="5" type="ORF">MNB_SV-15-1429</name>
</gene>
<dbReference type="SMART" id="SM00487">
    <property type="entry name" value="DEXDc"/>
    <property type="match status" value="1"/>
</dbReference>
<dbReference type="InterPro" id="IPR001650">
    <property type="entry name" value="Helicase_C-like"/>
</dbReference>
<dbReference type="Pfam" id="PF00176">
    <property type="entry name" value="SNF2-rel_dom"/>
    <property type="match status" value="1"/>
</dbReference>
<organism evidence="5">
    <name type="scientific">hydrothermal vent metagenome</name>
    <dbReference type="NCBI Taxonomy" id="652676"/>
    <lineage>
        <taxon>unclassified sequences</taxon>
        <taxon>metagenomes</taxon>
        <taxon>ecological metagenomes</taxon>
    </lineage>
</organism>
<feature type="domain" description="Helicase ATP-binding" evidence="3">
    <location>
        <begin position="628"/>
        <end position="788"/>
    </location>
</feature>
<dbReference type="SMART" id="SM00490">
    <property type="entry name" value="HELICc"/>
    <property type="match status" value="1"/>
</dbReference>
<dbReference type="AlphaFoldDB" id="A0A1W1EH61"/>
<proteinExistence type="predicted"/>
<evidence type="ECO:0000256" key="1">
    <source>
        <dbReference type="ARBA" id="ARBA00022801"/>
    </source>
</evidence>
<dbReference type="InterPro" id="IPR014001">
    <property type="entry name" value="Helicase_ATP-bd"/>
</dbReference>
<dbReference type="InterPro" id="IPR027417">
    <property type="entry name" value="P-loop_NTPase"/>
</dbReference>
<dbReference type="InterPro" id="IPR007527">
    <property type="entry name" value="Znf_SWIM"/>
</dbReference>
<dbReference type="Pfam" id="PF00271">
    <property type="entry name" value="Helicase_C"/>
    <property type="match status" value="1"/>
</dbReference>
<name>A0A1W1EH61_9ZZZZ</name>
<dbReference type="GO" id="GO:0004386">
    <property type="term" value="F:helicase activity"/>
    <property type="evidence" value="ECO:0007669"/>
    <property type="project" value="UniProtKB-KW"/>
</dbReference>
<dbReference type="PROSITE" id="PS50966">
    <property type="entry name" value="ZF_SWIM"/>
    <property type="match status" value="1"/>
</dbReference>
<dbReference type="EMBL" id="FRYL01000001">
    <property type="protein sequence ID" value="SHO80176.1"/>
    <property type="molecule type" value="Genomic_DNA"/>
</dbReference>
<dbReference type="PROSITE" id="PS51192">
    <property type="entry name" value="HELICASE_ATP_BIND_1"/>
    <property type="match status" value="1"/>
</dbReference>
<dbReference type="CDD" id="cd18793">
    <property type="entry name" value="SF2_C_SNF"/>
    <property type="match status" value="1"/>
</dbReference>
<dbReference type="GO" id="GO:0016787">
    <property type="term" value="F:hydrolase activity"/>
    <property type="evidence" value="ECO:0007669"/>
    <property type="project" value="UniProtKB-KW"/>
</dbReference>
<protein>
    <submittedName>
        <fullName evidence="5">COG0553: Superfamily II DNA/RNA helicases, SNF2 family</fullName>
    </submittedName>
</protein>